<dbReference type="RefSeq" id="WP_143918517.1">
    <property type="nucleotide sequence ID" value="NZ_CANMIK010000083.1"/>
</dbReference>
<dbReference type="OrthoDB" id="9760040at2"/>
<proteinExistence type="predicted"/>
<dbReference type="PANTHER" id="PTHR33361:SF2">
    <property type="entry name" value="DUF885 DOMAIN-CONTAINING PROTEIN"/>
    <property type="match status" value="1"/>
</dbReference>
<dbReference type="PROSITE" id="PS51257">
    <property type="entry name" value="PROKAR_LIPOPROTEIN"/>
    <property type="match status" value="1"/>
</dbReference>
<accession>A0A554VCJ4</accession>
<gene>
    <name evidence="1" type="ORF">FOF46_26280</name>
</gene>
<protein>
    <submittedName>
        <fullName evidence="1">DUF885 domain-containing protein</fullName>
    </submittedName>
</protein>
<evidence type="ECO:0000313" key="1">
    <source>
        <dbReference type="EMBL" id="TSE04436.1"/>
    </source>
</evidence>
<name>A0A554VCJ4_9FLAO</name>
<dbReference type="EMBL" id="VLNR01000081">
    <property type="protein sequence ID" value="TSE04436.1"/>
    <property type="molecule type" value="Genomic_DNA"/>
</dbReference>
<evidence type="ECO:0000313" key="2">
    <source>
        <dbReference type="Proteomes" id="UP000318833"/>
    </source>
</evidence>
<comment type="caution">
    <text evidence="1">The sequence shown here is derived from an EMBL/GenBank/DDBJ whole genome shotgun (WGS) entry which is preliminary data.</text>
</comment>
<dbReference type="PANTHER" id="PTHR33361">
    <property type="entry name" value="GLR0591 PROTEIN"/>
    <property type="match status" value="1"/>
</dbReference>
<dbReference type="Proteomes" id="UP000318833">
    <property type="component" value="Unassembled WGS sequence"/>
</dbReference>
<keyword evidence="2" id="KW-1185">Reference proteome</keyword>
<sequence length="444" mass="52536">MKNQKNSLKGDNFSIKIIGLVCAVILLGCQYKVDGQSAEWDEITNKFIKDYKKFNLPSLQLSFVDNIKNIKSQKSVHAQEAMFSALEHALQKINKNQLPDHAKLDYDLMLYECQLNRHRIDIEKKWLNREEDSIPETKIFDVPYGKEWYAYFLKKWVDKETTPEEIYALGIKEIAKVTSRMKAIQVKSGMDSLTFSTYIKDSTFFYTNIDTIQQRFLEVKKQVSKKLPELFPFLDNVPEVSIKRGTNKNLSQVPGFYSEGTFYYNYFNTPFNKRQVGWLYIHEAMPGHHYQIMVESSTSRSEIQKIFRYRGVGEGWAAYIEELGNEIGAYQNIYDELGKWEWDIIRSVRVVLDVGLNYYGWSDQKALEFWQQHIKGQDDIAFREINRMKRWPVQVITYKYGSNKILKWKSELEKNKKFDLKEFHRNILKRELLPYSILRRQLGL</sequence>
<dbReference type="AlphaFoldDB" id="A0A554VCJ4"/>
<organism evidence="1 2">
    <name type="scientific">Aquimarina algiphila</name>
    <dbReference type="NCBI Taxonomy" id="2047982"/>
    <lineage>
        <taxon>Bacteria</taxon>
        <taxon>Pseudomonadati</taxon>
        <taxon>Bacteroidota</taxon>
        <taxon>Flavobacteriia</taxon>
        <taxon>Flavobacteriales</taxon>
        <taxon>Flavobacteriaceae</taxon>
        <taxon>Aquimarina</taxon>
    </lineage>
</organism>
<dbReference type="InterPro" id="IPR010281">
    <property type="entry name" value="DUF885"/>
</dbReference>
<reference evidence="1 2" key="1">
    <citation type="submission" date="2019-07" db="EMBL/GenBank/DDBJ databases">
        <title>The draft genome sequence of Aquimarina algiphila M91.</title>
        <authorList>
            <person name="Meng X."/>
        </authorList>
    </citation>
    <scope>NUCLEOTIDE SEQUENCE [LARGE SCALE GENOMIC DNA]</scope>
    <source>
        <strain evidence="1 2">M91</strain>
    </source>
</reference>
<dbReference type="Pfam" id="PF05960">
    <property type="entry name" value="DUF885"/>
    <property type="match status" value="1"/>
</dbReference>